<organism evidence="1">
    <name type="scientific">Octopus bimaculoides</name>
    <name type="common">California two-spotted octopus</name>
    <dbReference type="NCBI Taxonomy" id="37653"/>
    <lineage>
        <taxon>Eukaryota</taxon>
        <taxon>Metazoa</taxon>
        <taxon>Spiralia</taxon>
        <taxon>Lophotrochozoa</taxon>
        <taxon>Mollusca</taxon>
        <taxon>Cephalopoda</taxon>
        <taxon>Coleoidea</taxon>
        <taxon>Octopodiformes</taxon>
        <taxon>Octopoda</taxon>
        <taxon>Incirrata</taxon>
        <taxon>Octopodidae</taxon>
        <taxon>Octopus</taxon>
    </lineage>
</organism>
<accession>A0A0L8GZZ6</accession>
<reference evidence="1" key="1">
    <citation type="submission" date="2015-07" db="EMBL/GenBank/DDBJ databases">
        <title>MeaNS - Measles Nucleotide Surveillance Program.</title>
        <authorList>
            <person name="Tran T."/>
            <person name="Druce J."/>
        </authorList>
    </citation>
    <scope>NUCLEOTIDE SEQUENCE</scope>
    <source>
        <strain evidence="1">UCB-OBI-ISO-001</strain>
        <tissue evidence="1">Gonad</tissue>
    </source>
</reference>
<protein>
    <submittedName>
        <fullName evidence="1">Uncharacterized protein</fullName>
    </submittedName>
</protein>
<gene>
    <name evidence="1" type="ORF">OCBIM_22025291mg</name>
</gene>
<dbReference type="EMBL" id="KQ419763">
    <property type="protein sequence ID" value="KOF82434.1"/>
    <property type="molecule type" value="Genomic_DNA"/>
</dbReference>
<name>A0A0L8GZZ6_OCTBM</name>
<evidence type="ECO:0000313" key="1">
    <source>
        <dbReference type="EMBL" id="KOF82434.1"/>
    </source>
</evidence>
<sequence>MDDQLKENMELRTERLTLPDRITIQRRDSLFVCLWSNGSHSSSYNGDKFKKASYPTGKTVRYRFHN</sequence>
<dbReference type="AlphaFoldDB" id="A0A0L8GZZ6"/>
<proteinExistence type="predicted"/>